<proteinExistence type="predicted"/>
<dbReference type="InterPro" id="IPR011652">
    <property type="entry name" value="MORN_2"/>
</dbReference>
<reference evidence="2" key="1">
    <citation type="submission" date="2016-07" db="EMBL/GenBank/DDBJ databases">
        <authorList>
            <person name="Florea S."/>
            <person name="Webb J.S."/>
            <person name="Jaromczyk J."/>
            <person name="Schardl C.L."/>
        </authorList>
    </citation>
    <scope>NUCLEOTIDE SEQUENCE [LARGE SCALE GENOMIC DNA]</scope>
    <source>
        <strain evidence="2">CY1</strain>
    </source>
</reference>
<evidence type="ECO:0008006" key="3">
    <source>
        <dbReference type="Google" id="ProtNLM"/>
    </source>
</evidence>
<organism evidence="1 2">
    <name type="scientific">Paenibacillus ferrarius</name>
    <dbReference type="NCBI Taxonomy" id="1469647"/>
    <lineage>
        <taxon>Bacteria</taxon>
        <taxon>Bacillati</taxon>
        <taxon>Bacillota</taxon>
        <taxon>Bacilli</taxon>
        <taxon>Bacillales</taxon>
        <taxon>Paenibacillaceae</taxon>
        <taxon>Paenibacillus</taxon>
    </lineage>
</organism>
<evidence type="ECO:0000313" key="2">
    <source>
        <dbReference type="Proteomes" id="UP000190626"/>
    </source>
</evidence>
<comment type="caution">
    <text evidence="1">The sequence shown here is derived from an EMBL/GenBank/DDBJ whole genome shotgun (WGS) entry which is preliminary data.</text>
</comment>
<dbReference type="SUPFAM" id="SSF82185">
    <property type="entry name" value="Histone H3 K4-specific methyltransferase SET7/9 N-terminal domain"/>
    <property type="match status" value="1"/>
</dbReference>
<dbReference type="EMBL" id="MBTG01000073">
    <property type="protein sequence ID" value="OPH46751.1"/>
    <property type="molecule type" value="Genomic_DNA"/>
</dbReference>
<dbReference type="Gene3D" id="3.90.930.1">
    <property type="match status" value="1"/>
</dbReference>
<dbReference type="Proteomes" id="UP000190626">
    <property type="component" value="Unassembled WGS sequence"/>
</dbReference>
<protein>
    <recommendedName>
        <fullName evidence="3">Antitoxin YwqK</fullName>
    </recommendedName>
</protein>
<dbReference type="Pfam" id="PF07661">
    <property type="entry name" value="MORN_2"/>
    <property type="match status" value="2"/>
</dbReference>
<dbReference type="AlphaFoldDB" id="A0A1V4H6E9"/>
<keyword evidence="2" id="KW-1185">Reference proteome</keyword>
<dbReference type="STRING" id="1469647.BC351_14560"/>
<gene>
    <name evidence="1" type="ORF">BC351_14560</name>
</gene>
<evidence type="ECO:0000313" key="1">
    <source>
        <dbReference type="EMBL" id="OPH46751.1"/>
    </source>
</evidence>
<name>A0A1V4H6E9_9BACL</name>
<accession>A0A1V4H6E9</accession>
<sequence length="160" mass="18588">MLGSNYQKSILTIDEVFLTGIEFTDDVCFSGESGQEVYDKPIEEGGKPITGLVYERYRNGNLAYYSYYKNGIAEGDYVNFFENGKVESFREMCRGVLFGQSLSWFDNGILKSMASYKYGFKIIYREWNIGGELVNEMLEPNDFEKSMIEKYDKWNMQTEN</sequence>